<evidence type="ECO:0000313" key="3">
    <source>
        <dbReference type="EMBL" id="KGN48091.1"/>
    </source>
</evidence>
<dbReference type="Gramene" id="KGN48091">
    <property type="protein sequence ID" value="KGN48091"/>
    <property type="gene ID" value="Csa_6G430670"/>
</dbReference>
<feature type="compositionally biased region" description="Basic residues" evidence="1">
    <location>
        <begin position="67"/>
        <end position="90"/>
    </location>
</feature>
<dbReference type="EMBL" id="CM002927">
    <property type="protein sequence ID" value="KGN48091.1"/>
    <property type="molecule type" value="Genomic_DNA"/>
</dbReference>
<dbReference type="Pfam" id="PF05627">
    <property type="entry name" value="AvrRpt-cleavage"/>
    <property type="match status" value="1"/>
</dbReference>
<evidence type="ECO:0000259" key="2">
    <source>
        <dbReference type="Pfam" id="PF05627"/>
    </source>
</evidence>
<dbReference type="PANTHER" id="PTHR33882:SF11">
    <property type="entry name" value="RPM1-INTERACTING PROTEIN 4 (RIN4) FAMILY PROTEIN"/>
    <property type="match status" value="1"/>
</dbReference>
<dbReference type="Proteomes" id="UP000029981">
    <property type="component" value="Chromosome 6"/>
</dbReference>
<gene>
    <name evidence="3" type="ORF">Csa_6G430670</name>
</gene>
<reference evidence="3 4" key="4">
    <citation type="journal article" date="2011" name="BMC Genomics">
        <title>RNA-Seq improves annotation of protein-coding genes in the cucumber genome.</title>
        <authorList>
            <person name="Li Z."/>
            <person name="Zhang Z."/>
            <person name="Yan P."/>
            <person name="Huang S."/>
            <person name="Fei Z."/>
            <person name="Lin K."/>
        </authorList>
    </citation>
    <scope>NUCLEOTIDE SEQUENCE [LARGE SCALE GENOMIC DNA]</scope>
    <source>
        <strain evidence="4">cv. 9930</strain>
    </source>
</reference>
<feature type="region of interest" description="Disordered" evidence="1">
    <location>
        <begin position="63"/>
        <end position="118"/>
    </location>
</feature>
<proteinExistence type="predicted"/>
<dbReference type="InterPro" id="IPR008700">
    <property type="entry name" value="TypeIII_avirulence_cleave"/>
</dbReference>
<dbReference type="STRING" id="3659.A0A0A0KK09"/>
<keyword evidence="4" id="KW-1185">Reference proteome</keyword>
<organism evidence="3 4">
    <name type="scientific">Cucumis sativus</name>
    <name type="common">Cucumber</name>
    <dbReference type="NCBI Taxonomy" id="3659"/>
    <lineage>
        <taxon>Eukaryota</taxon>
        <taxon>Viridiplantae</taxon>
        <taxon>Streptophyta</taxon>
        <taxon>Embryophyta</taxon>
        <taxon>Tracheophyta</taxon>
        <taxon>Spermatophyta</taxon>
        <taxon>Magnoliopsida</taxon>
        <taxon>eudicotyledons</taxon>
        <taxon>Gunneridae</taxon>
        <taxon>Pentapetalae</taxon>
        <taxon>rosids</taxon>
        <taxon>fabids</taxon>
        <taxon>Cucurbitales</taxon>
        <taxon>Cucurbitaceae</taxon>
        <taxon>Benincaseae</taxon>
        <taxon>Cucumis</taxon>
    </lineage>
</organism>
<reference evidence="3 4" key="3">
    <citation type="journal article" date="2010" name="BMC Genomics">
        <title>Transcriptome sequencing and comparative analysis of cucumber flowers with different sex types.</title>
        <authorList>
            <person name="Guo S."/>
            <person name="Zheng Y."/>
            <person name="Joung J.G."/>
            <person name="Liu S."/>
            <person name="Zhang Z."/>
            <person name="Crasta O.R."/>
            <person name="Sobral B.W."/>
            <person name="Xu Y."/>
            <person name="Huang S."/>
            <person name="Fei Z."/>
        </authorList>
    </citation>
    <scope>NUCLEOTIDE SEQUENCE [LARGE SCALE GENOMIC DNA]</scope>
    <source>
        <strain evidence="4">cv. 9930</strain>
    </source>
</reference>
<feature type="region of interest" description="Disordered" evidence="1">
    <location>
        <begin position="1"/>
        <end position="25"/>
    </location>
</feature>
<evidence type="ECO:0000313" key="4">
    <source>
        <dbReference type="Proteomes" id="UP000029981"/>
    </source>
</evidence>
<reference evidence="3 4" key="1">
    <citation type="journal article" date="2009" name="Nat. Genet.">
        <title>The genome of the cucumber, Cucumis sativus L.</title>
        <authorList>
            <person name="Huang S."/>
            <person name="Li R."/>
            <person name="Zhang Z."/>
            <person name="Li L."/>
            <person name="Gu X."/>
            <person name="Fan W."/>
            <person name="Lucas W.J."/>
            <person name="Wang X."/>
            <person name="Xie B."/>
            <person name="Ni P."/>
            <person name="Ren Y."/>
            <person name="Zhu H."/>
            <person name="Li J."/>
            <person name="Lin K."/>
            <person name="Jin W."/>
            <person name="Fei Z."/>
            <person name="Li G."/>
            <person name="Staub J."/>
            <person name="Kilian A."/>
            <person name="van der Vossen E.A."/>
            <person name="Wu Y."/>
            <person name="Guo J."/>
            <person name="He J."/>
            <person name="Jia Z."/>
            <person name="Ren Y."/>
            <person name="Tian G."/>
            <person name="Lu Y."/>
            <person name="Ruan J."/>
            <person name="Qian W."/>
            <person name="Wang M."/>
            <person name="Huang Q."/>
            <person name="Li B."/>
            <person name="Xuan Z."/>
            <person name="Cao J."/>
            <person name="Asan"/>
            <person name="Wu Z."/>
            <person name="Zhang J."/>
            <person name="Cai Q."/>
            <person name="Bai Y."/>
            <person name="Zhao B."/>
            <person name="Han Y."/>
            <person name="Li Y."/>
            <person name="Li X."/>
            <person name="Wang S."/>
            <person name="Shi Q."/>
            <person name="Liu S."/>
            <person name="Cho W.K."/>
            <person name="Kim J.Y."/>
            <person name="Xu Y."/>
            <person name="Heller-Uszynska K."/>
            <person name="Miao H."/>
            <person name="Cheng Z."/>
            <person name="Zhang S."/>
            <person name="Wu J."/>
            <person name="Yang Y."/>
            <person name="Kang H."/>
            <person name="Li M."/>
            <person name="Liang H."/>
            <person name="Ren X."/>
            <person name="Shi Z."/>
            <person name="Wen M."/>
            <person name="Jian M."/>
            <person name="Yang H."/>
            <person name="Zhang G."/>
            <person name="Yang Z."/>
            <person name="Chen R."/>
            <person name="Liu S."/>
            <person name="Li J."/>
            <person name="Ma L."/>
            <person name="Liu H."/>
            <person name="Zhou Y."/>
            <person name="Zhao J."/>
            <person name="Fang X."/>
            <person name="Li G."/>
            <person name="Fang L."/>
            <person name="Li Y."/>
            <person name="Liu D."/>
            <person name="Zheng H."/>
            <person name="Zhang Y."/>
            <person name="Qin N."/>
            <person name="Li Z."/>
            <person name="Yang G."/>
            <person name="Yang S."/>
            <person name="Bolund L."/>
            <person name="Kristiansen K."/>
            <person name="Zheng H."/>
            <person name="Li S."/>
            <person name="Zhang X."/>
            <person name="Yang H."/>
            <person name="Wang J."/>
            <person name="Sun R."/>
            <person name="Zhang B."/>
            <person name="Jiang S."/>
            <person name="Wang J."/>
            <person name="Du Y."/>
            <person name="Li S."/>
        </authorList>
    </citation>
    <scope>NUCLEOTIDE SEQUENCE [LARGE SCALE GENOMIC DNA]</scope>
    <source>
        <strain evidence="4">cv. 9930</strain>
    </source>
</reference>
<dbReference type="OMA" id="ARMENTG"/>
<protein>
    <recommendedName>
        <fullName evidence="2">RIN4 pathogenic type III effector avirulence factor Avr cleavage site domain-containing protein</fullName>
    </recommendedName>
</protein>
<dbReference type="AlphaFoldDB" id="A0A0A0KK09"/>
<feature type="compositionally biased region" description="Basic residues" evidence="1">
    <location>
        <begin position="98"/>
        <end position="107"/>
    </location>
</feature>
<name>A0A0A0KK09_CUCSA</name>
<dbReference type="PANTHER" id="PTHR33882">
    <property type="entry name" value="PATHOGENIC TYPE III EFFECTOR AVIRULENCE FACTOR AVR AVRRPT-CLEAVAGE: CLEAVAGE SITE PROTEIN"/>
    <property type="match status" value="1"/>
</dbReference>
<accession>A0A0A0KK09</accession>
<sequence length="133" mass="15975">MAARKENNRWRSVPEFGGWDHNAPGASNYSVVFTQARADRKQQKTDLTEFKKTSLGNEKELMEAVDKHHRHQKHRHHRHRHRHHHHHHHDHDHDHEHQHHHHQHHHQSPPGDDSVGPEKKKKILTYINCCIRP</sequence>
<reference evidence="3 4" key="2">
    <citation type="journal article" date="2009" name="PLoS ONE">
        <title>An integrated genetic and cytogenetic map of the cucumber genome.</title>
        <authorList>
            <person name="Ren Y."/>
            <person name="Zhang Z."/>
            <person name="Liu J."/>
            <person name="Staub J.E."/>
            <person name="Han Y."/>
            <person name="Cheng Z."/>
            <person name="Li X."/>
            <person name="Lu J."/>
            <person name="Miao H."/>
            <person name="Kang H."/>
            <person name="Xie B."/>
            <person name="Gu X."/>
            <person name="Wang X."/>
            <person name="Du Y."/>
            <person name="Jin W."/>
            <person name="Huang S."/>
        </authorList>
    </citation>
    <scope>NUCLEOTIDE SEQUENCE [LARGE SCALE GENOMIC DNA]</scope>
    <source>
        <strain evidence="4">cv. 9930</strain>
    </source>
</reference>
<feature type="domain" description="RIN4 pathogenic type III effector avirulence factor Avr cleavage site" evidence="2">
    <location>
        <begin position="9"/>
        <end position="41"/>
    </location>
</feature>
<evidence type="ECO:0000256" key="1">
    <source>
        <dbReference type="SAM" id="MobiDB-lite"/>
    </source>
</evidence>